<dbReference type="EMBL" id="JABCKV010000409">
    <property type="protein sequence ID" value="KAG5641030.1"/>
    <property type="molecule type" value="Genomic_DNA"/>
</dbReference>
<reference evidence="2" key="1">
    <citation type="submission" date="2020-07" db="EMBL/GenBank/DDBJ databases">
        <authorList>
            <person name="Nieuwenhuis M."/>
            <person name="Van De Peppel L.J.J."/>
        </authorList>
    </citation>
    <scope>NUCLEOTIDE SEQUENCE</scope>
    <source>
        <strain evidence="2">AP01</strain>
        <tissue evidence="2">Mycelium</tissue>
    </source>
</reference>
<feature type="region of interest" description="Disordered" evidence="1">
    <location>
        <begin position="76"/>
        <end position="207"/>
    </location>
</feature>
<evidence type="ECO:0000256" key="1">
    <source>
        <dbReference type="SAM" id="MobiDB-lite"/>
    </source>
</evidence>
<feature type="compositionally biased region" description="Polar residues" evidence="1">
    <location>
        <begin position="100"/>
        <end position="110"/>
    </location>
</feature>
<feature type="region of interest" description="Disordered" evidence="1">
    <location>
        <begin position="1"/>
        <end position="41"/>
    </location>
</feature>
<proteinExistence type="predicted"/>
<evidence type="ECO:0000313" key="2">
    <source>
        <dbReference type="EMBL" id="KAG5641030.1"/>
    </source>
</evidence>
<sequence length="631" mass="69013">MDEDDRHRDRGKKKVQESNNAPTRRRNKKLPNSMQTMDNNPDRQFILWGNRYFPGTAATATEAAIGQQLLLTDISGPVFPASPHTPSNTPSSSPAGSTLAPPSTQGTPSPVVSVRSYSTGSVSSSNVATPSSTSQSPDKGTEYLPEPDVYPSGQPEPTVESPLQASNPLETYPPSTPYHDSTNPPWNQPESPADLHDNVTHHSPMPVTGYYQNTLSAFPVGPVDQQMLNAPGAFDPNTMPLFNPESSLPSAPLLFQQVAYNQRVLDQSSAMVPVLDIGHMPHHHLYAEELHPGLTESLLFAQSGDHALSDSYSQRSLSFDQASDNSLSVFDSSEHSVSPNAPNISQAFPSSTSISQLPMEFLVEQLGTTVNLQQFSEFGAEYEFMQAQHGYTALMPSDYSQPPTAEQPLPSGHSTRSPTARPPCLLRDTGSRQSYEQSVPFSASLLETELSMRPVGNAQYEAHSGVESNPTSMALTVASQTSRSQLNPGHTQFPETTTRRFRRSSSSRLPEMMRRRRATESAVIQRRILSSSASESHTIHSRNRSDGYRSTLVPDAVGPARYSIDTTNLSPGSVMFPIDWMSDRHLQADEPDYFFNHVLPDDNNVLASASTQGPTPYENQFNSQPDYIGGY</sequence>
<dbReference type="AlphaFoldDB" id="A0A9P7G1A6"/>
<name>A0A9P7G1A6_9AGAR</name>
<dbReference type="Proteomes" id="UP000775547">
    <property type="component" value="Unassembled WGS sequence"/>
</dbReference>
<reference evidence="2" key="2">
    <citation type="submission" date="2021-10" db="EMBL/GenBank/DDBJ databases">
        <title>Phylogenomics reveals ancestral predisposition of the termite-cultivated fungus Termitomyces towards a domesticated lifestyle.</title>
        <authorList>
            <person name="Auxier B."/>
            <person name="Grum-Grzhimaylo A."/>
            <person name="Cardenas M.E."/>
            <person name="Lodge J.D."/>
            <person name="Laessoe T."/>
            <person name="Pedersen O."/>
            <person name="Smith M.E."/>
            <person name="Kuyper T.W."/>
            <person name="Franco-Molano E.A."/>
            <person name="Baroni T.J."/>
            <person name="Aanen D.K."/>
        </authorList>
    </citation>
    <scope>NUCLEOTIDE SEQUENCE</scope>
    <source>
        <strain evidence="2">AP01</strain>
        <tissue evidence="2">Mycelium</tissue>
    </source>
</reference>
<gene>
    <name evidence="2" type="ORF">DXG03_006354</name>
</gene>
<comment type="caution">
    <text evidence="2">The sequence shown here is derived from an EMBL/GenBank/DDBJ whole genome shotgun (WGS) entry which is preliminary data.</text>
</comment>
<feature type="compositionally biased region" description="Low complexity" evidence="1">
    <location>
        <begin position="111"/>
        <end position="136"/>
    </location>
</feature>
<feature type="region of interest" description="Disordered" evidence="1">
    <location>
        <begin position="609"/>
        <end position="631"/>
    </location>
</feature>
<keyword evidence="3" id="KW-1185">Reference proteome</keyword>
<feature type="compositionally biased region" description="Polar residues" evidence="1">
    <location>
        <begin position="480"/>
        <end position="495"/>
    </location>
</feature>
<feature type="compositionally biased region" description="Polar residues" evidence="1">
    <location>
        <begin position="30"/>
        <end position="39"/>
    </location>
</feature>
<accession>A0A9P7G1A6</accession>
<feature type="compositionally biased region" description="Polar residues" evidence="1">
    <location>
        <begin position="178"/>
        <end position="190"/>
    </location>
</feature>
<feature type="compositionally biased region" description="Polar residues" evidence="1">
    <location>
        <begin position="609"/>
        <end position="625"/>
    </location>
</feature>
<protein>
    <submittedName>
        <fullName evidence="2">Uncharacterized protein</fullName>
    </submittedName>
</protein>
<feature type="region of interest" description="Disordered" evidence="1">
    <location>
        <begin position="395"/>
        <end position="438"/>
    </location>
</feature>
<feature type="region of interest" description="Disordered" evidence="1">
    <location>
        <begin position="480"/>
        <end position="550"/>
    </location>
</feature>
<feature type="compositionally biased region" description="Low complexity" evidence="1">
    <location>
        <begin position="81"/>
        <end position="98"/>
    </location>
</feature>
<evidence type="ECO:0000313" key="3">
    <source>
        <dbReference type="Proteomes" id="UP000775547"/>
    </source>
</evidence>
<organism evidence="2 3">
    <name type="scientific">Asterophora parasitica</name>
    <dbReference type="NCBI Taxonomy" id="117018"/>
    <lineage>
        <taxon>Eukaryota</taxon>
        <taxon>Fungi</taxon>
        <taxon>Dikarya</taxon>
        <taxon>Basidiomycota</taxon>
        <taxon>Agaricomycotina</taxon>
        <taxon>Agaricomycetes</taxon>
        <taxon>Agaricomycetidae</taxon>
        <taxon>Agaricales</taxon>
        <taxon>Tricholomatineae</taxon>
        <taxon>Lyophyllaceae</taxon>
        <taxon>Asterophora</taxon>
    </lineage>
</organism>